<accession>A0A3M7LDL6</accession>
<feature type="chain" id="PRO_5018095649" evidence="1">
    <location>
        <begin position="22"/>
        <end position="267"/>
    </location>
</feature>
<evidence type="ECO:0000313" key="2">
    <source>
        <dbReference type="EMBL" id="RMZ60833.1"/>
    </source>
</evidence>
<dbReference type="Gene3D" id="3.40.50.10610">
    <property type="entry name" value="ABC-type transport auxiliary lipoprotein component"/>
    <property type="match status" value="1"/>
</dbReference>
<dbReference type="Proteomes" id="UP000267524">
    <property type="component" value="Unassembled WGS sequence"/>
</dbReference>
<protein>
    <submittedName>
        <fullName evidence="2">Uncharacterized protein</fullName>
    </submittedName>
</protein>
<keyword evidence="3" id="KW-1185">Reference proteome</keyword>
<evidence type="ECO:0000256" key="1">
    <source>
        <dbReference type="SAM" id="SignalP"/>
    </source>
</evidence>
<evidence type="ECO:0000313" key="3">
    <source>
        <dbReference type="Proteomes" id="UP000267524"/>
    </source>
</evidence>
<keyword evidence="1" id="KW-0732">Signal</keyword>
<comment type="caution">
    <text evidence="2">The sequence shown here is derived from an EMBL/GenBank/DDBJ whole genome shotgun (WGS) entry which is preliminary data.</text>
</comment>
<feature type="signal peptide" evidence="1">
    <location>
        <begin position="1"/>
        <end position="21"/>
    </location>
</feature>
<name>A0A3M7LDL6_9FLAO</name>
<proteinExistence type="predicted"/>
<sequence>MMGKTFQLSLLILLMFNYTQAQITSTFDKIIKKDYDILEVNIKKVSDSYVEFMYPDEDILNTVDTQLIHKIILKNGRIQEFENNRNLDSKEQRILNAKRQPIKKNTIAVLPIPYFTSNTSNISKGLSQEAQNYLYKEIIERASNITPLTVQDIRTTNNLLKKAGIDYNNIEEIAIEDLQSILGVDNVLAVKINCTENILYSYVTKKVCGYIHTERIQTGMSIEHKVYFDVYKHNNKVYSKVRTPFLEFRTSWKDAVIYLLKRSPIYN</sequence>
<organism evidence="2 3">
    <name type="scientific">Chryseobacterium nematophagum</name>
    <dbReference type="NCBI Taxonomy" id="2305228"/>
    <lineage>
        <taxon>Bacteria</taxon>
        <taxon>Pseudomonadati</taxon>
        <taxon>Bacteroidota</taxon>
        <taxon>Flavobacteriia</taxon>
        <taxon>Flavobacteriales</taxon>
        <taxon>Weeksellaceae</taxon>
        <taxon>Chryseobacterium group</taxon>
        <taxon>Chryseobacterium</taxon>
    </lineage>
</organism>
<reference evidence="2 3" key="1">
    <citation type="submission" date="2018-08" db="EMBL/GenBank/DDBJ databases">
        <title>Chryseobacterium nematophagum: a novel matrix digesting pathogen of nematodes.</title>
        <authorList>
            <person name="Page A."/>
            <person name="Roberts M."/>
            <person name="Felix M.-A."/>
            <person name="Weir W."/>
        </authorList>
    </citation>
    <scope>NUCLEOTIDE SEQUENCE [LARGE SCALE GENOMIC DNA]</scope>
    <source>
        <strain evidence="2 3">JUb275</strain>
    </source>
</reference>
<dbReference type="AlphaFoldDB" id="A0A3M7LDL6"/>
<dbReference type="EMBL" id="QWIV01000005">
    <property type="protein sequence ID" value="RMZ60833.1"/>
    <property type="molecule type" value="Genomic_DNA"/>
</dbReference>
<gene>
    <name evidence="2" type="ORF">D1632_02320</name>
</gene>